<comment type="catalytic activity">
    <reaction evidence="7">
        <text>(6S)-NADHX + ATP = ADP + phosphate + NADH + H(+)</text>
        <dbReference type="Rhea" id="RHEA:19017"/>
        <dbReference type="ChEBI" id="CHEBI:15378"/>
        <dbReference type="ChEBI" id="CHEBI:30616"/>
        <dbReference type="ChEBI" id="CHEBI:43474"/>
        <dbReference type="ChEBI" id="CHEBI:57945"/>
        <dbReference type="ChEBI" id="CHEBI:64074"/>
        <dbReference type="ChEBI" id="CHEBI:456216"/>
        <dbReference type="EC" id="4.2.1.93"/>
    </reaction>
</comment>
<evidence type="ECO:0000256" key="3">
    <source>
        <dbReference type="ARBA" id="ARBA00022857"/>
    </source>
</evidence>
<dbReference type="PANTHER" id="PTHR12592:SF0">
    <property type="entry name" value="ATP-DEPENDENT (S)-NAD(P)H-HYDRATE DEHYDRATASE"/>
    <property type="match status" value="1"/>
</dbReference>
<dbReference type="CDD" id="cd01171">
    <property type="entry name" value="YXKO-related"/>
    <property type="match status" value="1"/>
</dbReference>
<gene>
    <name evidence="8" type="ORF">KGM_210464</name>
</gene>
<keyword evidence="1 7" id="KW-0547">Nucleotide-binding</keyword>
<feature type="binding site" evidence="7">
    <location>
        <begin position="190"/>
        <end position="196"/>
    </location>
    <ligand>
        <name>(6S)-NADPHX</name>
        <dbReference type="ChEBI" id="CHEBI:64076"/>
    </ligand>
</feature>
<dbReference type="GO" id="GO:0047453">
    <property type="term" value="F:ATP-dependent NAD(P)H-hydrate dehydratase activity"/>
    <property type="evidence" value="ECO:0007669"/>
    <property type="project" value="UniProtKB-UniRule"/>
</dbReference>
<evidence type="ECO:0000256" key="6">
    <source>
        <dbReference type="ARBA" id="ARBA00047472"/>
    </source>
</evidence>
<keyword evidence="5 7" id="KW-0456">Lyase</keyword>
<dbReference type="AlphaFoldDB" id="A0A212ELH0"/>
<dbReference type="SUPFAM" id="SSF53613">
    <property type="entry name" value="Ribokinase-like"/>
    <property type="match status" value="1"/>
</dbReference>
<protein>
    <recommendedName>
        <fullName evidence="7">ATP-dependent (S)-NAD(P)H-hydrate dehydratase</fullName>
        <ecNumber evidence="7">4.2.1.93</ecNumber>
    </recommendedName>
    <alternativeName>
        <fullName evidence="7">ATP-dependent NAD(P)HX dehydratase</fullName>
    </alternativeName>
</protein>
<dbReference type="EMBL" id="AGBW02014073">
    <property type="protein sequence ID" value="OWR42317.1"/>
    <property type="molecule type" value="Genomic_DNA"/>
</dbReference>
<dbReference type="KEGG" id="dpl:KGM_210464"/>
<feature type="binding site" evidence="7">
    <location>
        <begin position="221"/>
        <end position="225"/>
    </location>
    <ligand>
        <name>ATP</name>
        <dbReference type="ChEBI" id="CHEBI:30616"/>
    </ligand>
</feature>
<dbReference type="NCBIfam" id="TIGR00196">
    <property type="entry name" value="yjeF_cterm"/>
    <property type="match status" value="1"/>
</dbReference>
<accession>A0A212ELH0</accession>
<dbReference type="OrthoDB" id="8110916at2759"/>
<dbReference type="InterPro" id="IPR029056">
    <property type="entry name" value="Ribokinase-like"/>
</dbReference>
<feature type="binding site" evidence="7">
    <location>
        <position position="135"/>
    </location>
    <ligand>
        <name>(6S)-NADPHX</name>
        <dbReference type="ChEBI" id="CHEBI:64076"/>
    </ligand>
</feature>
<evidence type="ECO:0000256" key="5">
    <source>
        <dbReference type="ARBA" id="ARBA00023239"/>
    </source>
</evidence>
<proteinExistence type="inferred from homology"/>
<keyword evidence="7" id="KW-0597">Phosphoprotein</keyword>
<dbReference type="Proteomes" id="UP000007151">
    <property type="component" value="Unassembled WGS sequence"/>
</dbReference>
<dbReference type="EC" id="4.2.1.93" evidence="7"/>
<name>A0A212ELH0_DANPL</name>
<reference evidence="8 9" key="1">
    <citation type="journal article" date="2011" name="Cell">
        <title>The monarch butterfly genome yields insights into long-distance migration.</title>
        <authorList>
            <person name="Zhan S."/>
            <person name="Merlin C."/>
            <person name="Boore J.L."/>
            <person name="Reppert S.M."/>
        </authorList>
    </citation>
    <scope>NUCLEOTIDE SEQUENCE [LARGE SCALE GENOMIC DNA]</scope>
    <source>
        <strain evidence="8">F-2</strain>
    </source>
</reference>
<dbReference type="PROSITE" id="PS51383">
    <property type="entry name" value="YJEF_C_3"/>
    <property type="match status" value="1"/>
</dbReference>
<dbReference type="GO" id="GO:0110051">
    <property type="term" value="P:metabolite repair"/>
    <property type="evidence" value="ECO:0007669"/>
    <property type="project" value="TreeGrafter"/>
</dbReference>
<dbReference type="Gene3D" id="3.40.1190.20">
    <property type="match status" value="1"/>
</dbReference>
<comment type="cofactor">
    <cofactor evidence="7">
        <name>Mg(2+)</name>
        <dbReference type="ChEBI" id="CHEBI:18420"/>
    </cofactor>
</comment>
<evidence type="ECO:0000256" key="4">
    <source>
        <dbReference type="ARBA" id="ARBA00023027"/>
    </source>
</evidence>
<dbReference type="GO" id="GO:0005524">
    <property type="term" value="F:ATP binding"/>
    <property type="evidence" value="ECO:0007669"/>
    <property type="project" value="UniProtKB-KW"/>
</dbReference>
<dbReference type="eggNOG" id="KOG3974">
    <property type="taxonomic scope" value="Eukaryota"/>
</dbReference>
<comment type="catalytic activity">
    <reaction evidence="6 7">
        <text>(6S)-NADPHX + ATP = ADP + phosphate + NADPH + H(+)</text>
        <dbReference type="Rhea" id="RHEA:32231"/>
        <dbReference type="ChEBI" id="CHEBI:15378"/>
        <dbReference type="ChEBI" id="CHEBI:30616"/>
        <dbReference type="ChEBI" id="CHEBI:43474"/>
        <dbReference type="ChEBI" id="CHEBI:57783"/>
        <dbReference type="ChEBI" id="CHEBI:64076"/>
        <dbReference type="ChEBI" id="CHEBI:456216"/>
        <dbReference type="EC" id="4.2.1.93"/>
    </reaction>
</comment>
<feature type="binding site" evidence="7">
    <location>
        <begin position="242"/>
        <end position="251"/>
    </location>
    <ligand>
        <name>ATP</name>
        <dbReference type="ChEBI" id="CHEBI:30616"/>
    </ligand>
</feature>
<evidence type="ECO:0000256" key="1">
    <source>
        <dbReference type="ARBA" id="ARBA00022741"/>
    </source>
</evidence>
<comment type="function">
    <text evidence="7">Catalyzes the dehydration of the S-form of NAD(P)HX at the expense of ATP, which is converted to ADP. Together with NAD(P)HX epimerase, which catalyzes the epimerization of the S- and R-forms, the enzyme allows the repair of both epimers of NAD(P)HX, a damaged form of NAD(P)H that is a result of enzymatic or heat-dependent hydration.</text>
</comment>
<dbReference type="GO" id="GO:0046496">
    <property type="term" value="P:nicotinamide nucleotide metabolic process"/>
    <property type="evidence" value="ECO:0007669"/>
    <property type="project" value="UniProtKB-UniRule"/>
</dbReference>
<comment type="caution">
    <text evidence="8">The sequence shown here is derived from an EMBL/GenBank/DDBJ whole genome shotgun (WGS) entry which is preliminary data.</text>
</comment>
<keyword evidence="3" id="KW-0521">NADP</keyword>
<dbReference type="InterPro" id="IPR000631">
    <property type="entry name" value="CARKD"/>
</dbReference>
<feature type="binding site" evidence="7">
    <location>
        <position position="252"/>
    </location>
    <ligand>
        <name>(6S)-NADPHX</name>
        <dbReference type="ChEBI" id="CHEBI:64076"/>
    </ligand>
</feature>
<evidence type="ECO:0000256" key="7">
    <source>
        <dbReference type="HAMAP-Rule" id="MF_03157"/>
    </source>
</evidence>
<dbReference type="HAMAP" id="MF_01965">
    <property type="entry name" value="NADHX_dehydratase"/>
    <property type="match status" value="1"/>
</dbReference>
<evidence type="ECO:0000313" key="8">
    <source>
        <dbReference type="EMBL" id="OWR42317.1"/>
    </source>
</evidence>
<keyword evidence="2 7" id="KW-0067">ATP-binding</keyword>
<organism evidence="8 9">
    <name type="scientific">Danaus plexippus plexippus</name>
    <dbReference type="NCBI Taxonomy" id="278856"/>
    <lineage>
        <taxon>Eukaryota</taxon>
        <taxon>Metazoa</taxon>
        <taxon>Ecdysozoa</taxon>
        <taxon>Arthropoda</taxon>
        <taxon>Hexapoda</taxon>
        <taxon>Insecta</taxon>
        <taxon>Pterygota</taxon>
        <taxon>Neoptera</taxon>
        <taxon>Endopterygota</taxon>
        <taxon>Lepidoptera</taxon>
        <taxon>Glossata</taxon>
        <taxon>Ditrysia</taxon>
        <taxon>Papilionoidea</taxon>
        <taxon>Nymphalidae</taxon>
        <taxon>Danainae</taxon>
        <taxon>Danaini</taxon>
        <taxon>Danaina</taxon>
        <taxon>Danaus</taxon>
        <taxon>Danaus</taxon>
    </lineage>
</organism>
<dbReference type="Pfam" id="PF01256">
    <property type="entry name" value="Carb_kinase"/>
    <property type="match status" value="1"/>
</dbReference>
<sequence>MSLITWFLIFNTLIINSKFSNVVSVTIDECCKINKLNDDCLIKFSKTIIPSLEGKHKGEAGKIAVVGGSVEYTGAPYFAAISALKVGADLVTVLTTENAAPVIKSYSPDLIVIPHHSINISKIIPKNDLIVIGPGLGRSEEALHFAYNVISLCKELKIPLVIDADGLYAVYKNISILKDYPNPGIILTPNKAEAKRLQDAIGVNYGPWYRYWGDYVTVLEKGGIDQFHSSQSKYSWCLQEGGSGRRAGGQGDILSGAMGTFFNWAIKSNICGDLKSFELAPSVASYAAAKFTRLCNFKAYKLNGRNMIASDMLKEIHSAFDDLFL</sequence>
<evidence type="ECO:0000313" key="9">
    <source>
        <dbReference type="Proteomes" id="UP000007151"/>
    </source>
</evidence>
<comment type="similarity">
    <text evidence="7">Belongs to the NnrD/CARKD family.</text>
</comment>
<keyword evidence="4 7" id="KW-0520">NAD</keyword>
<keyword evidence="9" id="KW-1185">Reference proteome</keyword>
<evidence type="ECO:0000256" key="2">
    <source>
        <dbReference type="ARBA" id="ARBA00022840"/>
    </source>
</evidence>
<dbReference type="FunCoup" id="A0A212ELH0">
    <property type="interactions" value="248"/>
</dbReference>
<dbReference type="STRING" id="278856.A0A212ELH0"/>
<dbReference type="PANTHER" id="PTHR12592">
    <property type="entry name" value="ATP-DEPENDENT (S)-NAD(P)H-HYDRATE DEHYDRATASE FAMILY MEMBER"/>
    <property type="match status" value="1"/>
</dbReference>